<keyword evidence="2" id="KW-0472">Membrane</keyword>
<accession>A0A396SBG8</accession>
<organism evidence="3 4">
    <name type="scientific">Ureibacillus yapensis</name>
    <dbReference type="NCBI Taxonomy" id="2304605"/>
    <lineage>
        <taxon>Bacteria</taxon>
        <taxon>Bacillati</taxon>
        <taxon>Bacillota</taxon>
        <taxon>Bacilli</taxon>
        <taxon>Bacillales</taxon>
        <taxon>Caryophanaceae</taxon>
        <taxon>Ureibacillus</taxon>
    </lineage>
</organism>
<feature type="transmembrane region" description="Helical" evidence="2">
    <location>
        <begin position="12"/>
        <end position="33"/>
    </location>
</feature>
<evidence type="ECO:0000313" key="4">
    <source>
        <dbReference type="Proteomes" id="UP000265692"/>
    </source>
</evidence>
<keyword evidence="2" id="KW-0812">Transmembrane</keyword>
<feature type="region of interest" description="Disordered" evidence="1">
    <location>
        <begin position="139"/>
        <end position="160"/>
    </location>
</feature>
<reference evidence="3 4" key="1">
    <citation type="submission" date="2018-08" db="EMBL/GenBank/DDBJ databases">
        <title>Lysinibacillus sp. YLB-03 draft genome sequence.</title>
        <authorList>
            <person name="Yu L."/>
        </authorList>
    </citation>
    <scope>NUCLEOTIDE SEQUENCE [LARGE SCALE GENOMIC DNA]</scope>
    <source>
        <strain evidence="3 4">YLB-03</strain>
    </source>
</reference>
<evidence type="ECO:0000256" key="1">
    <source>
        <dbReference type="SAM" id="MobiDB-lite"/>
    </source>
</evidence>
<protein>
    <submittedName>
        <fullName evidence="3">Uncharacterized protein</fullName>
    </submittedName>
</protein>
<evidence type="ECO:0000256" key="2">
    <source>
        <dbReference type="SAM" id="Phobius"/>
    </source>
</evidence>
<dbReference type="EMBL" id="QWEI01000002">
    <property type="protein sequence ID" value="RHW38718.1"/>
    <property type="molecule type" value="Genomic_DNA"/>
</dbReference>
<dbReference type="OrthoDB" id="2186822at2"/>
<dbReference type="RefSeq" id="WP_118875749.1">
    <property type="nucleotide sequence ID" value="NZ_QWEI01000002.1"/>
</dbReference>
<name>A0A396SBG8_9BACL</name>
<feature type="transmembrane region" description="Helical" evidence="2">
    <location>
        <begin position="66"/>
        <end position="91"/>
    </location>
</feature>
<keyword evidence="2" id="KW-1133">Transmembrane helix</keyword>
<dbReference type="AlphaFoldDB" id="A0A396SBG8"/>
<evidence type="ECO:0000313" key="3">
    <source>
        <dbReference type="EMBL" id="RHW38718.1"/>
    </source>
</evidence>
<comment type="caution">
    <text evidence="3">The sequence shown here is derived from an EMBL/GenBank/DDBJ whole genome shotgun (WGS) entry which is preliminary data.</text>
</comment>
<proteinExistence type="predicted"/>
<keyword evidence="4" id="KW-1185">Reference proteome</keyword>
<sequence length="160" mass="18367">METFVKVLRLSLDHPIMSIMLHCVFLIALLQLFNKYIELNYTEKDGVFQRKNTEIPKSITSFMAKIIKIALSLALIYGAYNLAVFAPLLLFNKISGENGGKKEHYRYYPGKEYEADDPGAEDDYPGYHYVDDYYRSDGTHVESHFRSNPDGNPDNNLNSN</sequence>
<gene>
    <name evidence="3" type="ORF">D1B33_07545</name>
</gene>
<feature type="compositionally biased region" description="Polar residues" evidence="1">
    <location>
        <begin position="149"/>
        <end position="160"/>
    </location>
</feature>
<dbReference type="Proteomes" id="UP000265692">
    <property type="component" value="Unassembled WGS sequence"/>
</dbReference>